<dbReference type="GO" id="GO:0003735">
    <property type="term" value="F:structural constituent of ribosome"/>
    <property type="evidence" value="ECO:0007669"/>
    <property type="project" value="InterPro"/>
</dbReference>
<dbReference type="CDD" id="cd00364">
    <property type="entry name" value="Ribosomal_uS17"/>
    <property type="match status" value="1"/>
</dbReference>
<gene>
    <name evidence="4" type="primary">rpsQ</name>
    <name evidence="4" type="ORF">UR34_C0002G0061</name>
</gene>
<dbReference type="GO" id="GO:0022627">
    <property type="term" value="C:cytosolic small ribosomal subunit"/>
    <property type="evidence" value="ECO:0007669"/>
    <property type="project" value="TreeGrafter"/>
</dbReference>
<dbReference type="Proteomes" id="UP000034302">
    <property type="component" value="Unassembled WGS sequence"/>
</dbReference>
<name>A0A0F9ZK11_9BACT</name>
<comment type="similarity">
    <text evidence="1">Belongs to the universal ribosomal protein uS17 family.</text>
</comment>
<dbReference type="AlphaFoldDB" id="A0A0F9ZK11"/>
<reference evidence="4 5" key="1">
    <citation type="journal article" date="2015" name="Nature">
        <title>rRNA introns, odd ribosomes, and small enigmatic genomes across a large radiation of phyla.</title>
        <authorList>
            <person name="Brown C.T."/>
            <person name="Hug L.A."/>
            <person name="Thomas B.C."/>
            <person name="Sharon I."/>
            <person name="Castelle C.J."/>
            <person name="Singh A."/>
            <person name="Wilkins M.J."/>
            <person name="Williams K.H."/>
            <person name="Banfield J.F."/>
        </authorList>
    </citation>
    <scope>NUCLEOTIDE SEQUENCE [LARGE SCALE GENOMIC DNA]</scope>
</reference>
<dbReference type="SUPFAM" id="SSF50249">
    <property type="entry name" value="Nucleic acid-binding proteins"/>
    <property type="match status" value="1"/>
</dbReference>
<evidence type="ECO:0000313" key="5">
    <source>
        <dbReference type="Proteomes" id="UP000034302"/>
    </source>
</evidence>
<dbReference type="Gene3D" id="2.40.50.140">
    <property type="entry name" value="Nucleic acid-binding proteins"/>
    <property type="match status" value="1"/>
</dbReference>
<dbReference type="InterPro" id="IPR000266">
    <property type="entry name" value="Ribosomal_uS17"/>
</dbReference>
<dbReference type="PRINTS" id="PR00973">
    <property type="entry name" value="RIBOSOMALS17"/>
</dbReference>
<dbReference type="PANTHER" id="PTHR10744">
    <property type="entry name" value="40S RIBOSOMAL PROTEIN S11 FAMILY MEMBER"/>
    <property type="match status" value="1"/>
</dbReference>
<sequence length="82" mass="9513">MEINKGKKRELKGTVVSNSMVNTVRVRVNSTQAHPVYKKIVDKKKIFFAHTEKELNIGDKVTIRESKPYSKNVKWIIVDNKE</sequence>
<accession>A0A0F9ZK11</accession>
<dbReference type="Pfam" id="PF00366">
    <property type="entry name" value="Ribosomal_S17"/>
    <property type="match status" value="1"/>
</dbReference>
<organism evidence="4 5">
    <name type="scientific">candidate division WS6 bacterium GW2011_GWC1_33_20</name>
    <dbReference type="NCBI Taxonomy" id="1619089"/>
    <lineage>
        <taxon>Bacteria</taxon>
        <taxon>Candidatus Dojkabacteria</taxon>
    </lineage>
</organism>
<protein>
    <submittedName>
        <fullName evidence="4">30S ribosomal protein S17, small subunit ribosomal protein S17</fullName>
    </submittedName>
</protein>
<dbReference type="EMBL" id="LBOV01000002">
    <property type="protein sequence ID" value="KKP44558.1"/>
    <property type="molecule type" value="Genomic_DNA"/>
</dbReference>
<evidence type="ECO:0000256" key="2">
    <source>
        <dbReference type="ARBA" id="ARBA00022980"/>
    </source>
</evidence>
<keyword evidence="2 4" id="KW-0689">Ribosomal protein</keyword>
<dbReference type="GO" id="GO:0006412">
    <property type="term" value="P:translation"/>
    <property type="evidence" value="ECO:0007669"/>
    <property type="project" value="InterPro"/>
</dbReference>
<proteinExistence type="inferred from homology"/>
<comment type="caution">
    <text evidence="4">The sequence shown here is derived from an EMBL/GenBank/DDBJ whole genome shotgun (WGS) entry which is preliminary data.</text>
</comment>
<evidence type="ECO:0000256" key="1">
    <source>
        <dbReference type="ARBA" id="ARBA00010254"/>
    </source>
</evidence>
<keyword evidence="3" id="KW-0687">Ribonucleoprotein</keyword>
<evidence type="ECO:0000256" key="3">
    <source>
        <dbReference type="ARBA" id="ARBA00023274"/>
    </source>
</evidence>
<dbReference type="InterPro" id="IPR012340">
    <property type="entry name" value="NA-bd_OB-fold"/>
</dbReference>
<dbReference type="PANTHER" id="PTHR10744:SF1">
    <property type="entry name" value="SMALL RIBOSOMAL SUBUNIT PROTEIN US17M"/>
    <property type="match status" value="1"/>
</dbReference>
<evidence type="ECO:0000313" key="4">
    <source>
        <dbReference type="EMBL" id="KKP44558.1"/>
    </source>
</evidence>